<proteinExistence type="predicted"/>
<dbReference type="Proteomes" id="UP000182983">
    <property type="component" value="Unassembled WGS sequence"/>
</dbReference>
<sequence length="57" mass="6639">MSVQNRIESLKAKHAALESAIEMEVRRPIPDNAHLHDLKRRKLLIKDEMSRIDSPLH</sequence>
<dbReference type="EMBL" id="FNWO01000003">
    <property type="protein sequence ID" value="SEH30724.1"/>
    <property type="molecule type" value="Genomic_DNA"/>
</dbReference>
<evidence type="ECO:0000313" key="1">
    <source>
        <dbReference type="EMBL" id="SEH30724.1"/>
    </source>
</evidence>
<accession>A0A1H6H8W9</accession>
<keyword evidence="2" id="KW-1185">Reference proteome</keyword>
<dbReference type="RefSeq" id="WP_074766071.1">
    <property type="nucleotide sequence ID" value="NZ_FNWO01000003.1"/>
</dbReference>
<gene>
    <name evidence="1" type="ORF">SAMN04244559_00958</name>
</gene>
<evidence type="ECO:0008006" key="3">
    <source>
        <dbReference type="Google" id="ProtNLM"/>
    </source>
</evidence>
<reference evidence="2" key="1">
    <citation type="submission" date="2016-10" db="EMBL/GenBank/DDBJ databases">
        <authorList>
            <person name="Varghese N."/>
            <person name="Submissions S."/>
        </authorList>
    </citation>
    <scope>NUCLEOTIDE SEQUENCE [LARGE SCALE GENOMIC DNA]</scope>
    <source>
        <strain evidence="2">DSM 13234</strain>
    </source>
</reference>
<dbReference type="AlphaFoldDB" id="A0A1H6H8W9"/>
<protein>
    <recommendedName>
        <fullName evidence="3">DUF465 domain-containing protein</fullName>
    </recommendedName>
</protein>
<name>A0A1H6H8W9_MAGFU</name>
<evidence type="ECO:0000313" key="2">
    <source>
        <dbReference type="Proteomes" id="UP000182983"/>
    </source>
</evidence>
<dbReference type="OrthoDB" id="7362854at2"/>
<organism evidence="1 2">
    <name type="scientific">Magnetospirillum fulvum</name>
    <name type="common">Rhodospirillum fulvum</name>
    <dbReference type="NCBI Taxonomy" id="1082"/>
    <lineage>
        <taxon>Bacteria</taxon>
        <taxon>Pseudomonadati</taxon>
        <taxon>Pseudomonadota</taxon>
        <taxon>Alphaproteobacteria</taxon>
        <taxon>Rhodospirillales</taxon>
        <taxon>Rhodospirillaceae</taxon>
        <taxon>Magnetospirillum</taxon>
    </lineage>
</organism>
<dbReference type="Gene3D" id="6.10.280.50">
    <property type="match status" value="1"/>
</dbReference>
<dbReference type="InterPro" id="IPR038444">
    <property type="entry name" value="DUF465_sf"/>
</dbReference>
<dbReference type="InterPro" id="IPR007420">
    <property type="entry name" value="DUF465"/>
</dbReference>
<dbReference type="Pfam" id="PF04325">
    <property type="entry name" value="DUF465"/>
    <property type="match status" value="1"/>
</dbReference>